<feature type="non-terminal residue" evidence="5">
    <location>
        <position position="1"/>
    </location>
</feature>
<dbReference type="GO" id="GO:0042744">
    <property type="term" value="P:hydrogen peroxide catabolic process"/>
    <property type="evidence" value="ECO:0007669"/>
    <property type="project" value="TreeGrafter"/>
</dbReference>
<keyword evidence="3" id="KW-0560">Oxidoreductase</keyword>
<evidence type="ECO:0000256" key="1">
    <source>
        <dbReference type="ARBA" id="ARBA00022559"/>
    </source>
</evidence>
<dbReference type="PANTHER" id="PTHR10430:SF16">
    <property type="entry name" value="PEROXIREDOXIN-5, MITOCHONDRIAL"/>
    <property type="match status" value="1"/>
</dbReference>
<dbReference type="GO" id="GO:0008379">
    <property type="term" value="F:thioredoxin peroxidase activity"/>
    <property type="evidence" value="ECO:0007669"/>
    <property type="project" value="InterPro"/>
</dbReference>
<proteinExistence type="predicted"/>
<dbReference type="PANTHER" id="PTHR10430">
    <property type="entry name" value="PEROXIREDOXIN"/>
    <property type="match status" value="1"/>
</dbReference>
<organism evidence="5 6">
    <name type="scientific">Diceros bicornis minor</name>
    <name type="common">South-central black rhinoceros</name>
    <dbReference type="NCBI Taxonomy" id="77932"/>
    <lineage>
        <taxon>Eukaryota</taxon>
        <taxon>Metazoa</taxon>
        <taxon>Chordata</taxon>
        <taxon>Craniata</taxon>
        <taxon>Vertebrata</taxon>
        <taxon>Euteleostomi</taxon>
        <taxon>Mammalia</taxon>
        <taxon>Eutheria</taxon>
        <taxon>Laurasiatheria</taxon>
        <taxon>Perissodactyla</taxon>
        <taxon>Rhinocerotidae</taxon>
        <taxon>Diceros</taxon>
    </lineage>
</organism>
<keyword evidence="6" id="KW-1185">Reference proteome</keyword>
<accession>A0A7J7FN24</accession>
<evidence type="ECO:0000256" key="3">
    <source>
        <dbReference type="ARBA" id="ARBA00023002"/>
    </source>
</evidence>
<evidence type="ECO:0000256" key="4">
    <source>
        <dbReference type="PIRSR" id="PIRSR637944-1"/>
    </source>
</evidence>
<sequence>VLSHPFILGCPKARLQGFMEQAGALQAKGVQAVACVSVHNVCDGQGREGQSSWLTRLGPLGRRQICYQMMQDGAVKTLNVKPNGTGLSCSLARNVLQL</sequence>
<evidence type="ECO:0000256" key="2">
    <source>
        <dbReference type="ARBA" id="ARBA00022862"/>
    </source>
</evidence>
<dbReference type="GO" id="GO:0034599">
    <property type="term" value="P:cellular response to oxidative stress"/>
    <property type="evidence" value="ECO:0007669"/>
    <property type="project" value="InterPro"/>
</dbReference>
<keyword evidence="1" id="KW-0575">Peroxidase</keyword>
<gene>
    <name evidence="5" type="ORF">HPG69_015507</name>
</gene>
<feature type="active site" description="Cysteine sulfenic acid (-SOH) intermediate" evidence="4">
    <location>
        <position position="10"/>
    </location>
</feature>
<evidence type="ECO:0000313" key="6">
    <source>
        <dbReference type="Proteomes" id="UP000551758"/>
    </source>
</evidence>
<reference evidence="5 6" key="1">
    <citation type="journal article" date="2020" name="Mol. Biol. Evol.">
        <title>Interspecific Gene Flow and the Evolution of Specialization in Black and White Rhinoceros.</title>
        <authorList>
            <person name="Moodley Y."/>
            <person name="Westbury M.V."/>
            <person name="Russo I.M."/>
            <person name="Gopalakrishnan S."/>
            <person name="Rakotoarivelo A."/>
            <person name="Olsen R.A."/>
            <person name="Prost S."/>
            <person name="Tunstall T."/>
            <person name="Ryder O.A."/>
            <person name="Dalen L."/>
            <person name="Bruford M.W."/>
        </authorList>
    </citation>
    <scope>NUCLEOTIDE SEQUENCE [LARGE SCALE GENOMIC DNA]</scope>
    <source>
        <strain evidence="5">SBR-YM</strain>
        <tissue evidence="5">Skin</tissue>
    </source>
</reference>
<dbReference type="EMBL" id="JACDTQ010000140">
    <property type="protein sequence ID" value="KAF5929034.1"/>
    <property type="molecule type" value="Genomic_DNA"/>
</dbReference>
<dbReference type="GO" id="GO:0045454">
    <property type="term" value="P:cell redox homeostasis"/>
    <property type="evidence" value="ECO:0007669"/>
    <property type="project" value="TreeGrafter"/>
</dbReference>
<dbReference type="GO" id="GO:0005777">
    <property type="term" value="C:peroxisome"/>
    <property type="evidence" value="ECO:0007669"/>
    <property type="project" value="TreeGrafter"/>
</dbReference>
<dbReference type="Proteomes" id="UP000551758">
    <property type="component" value="Unassembled WGS sequence"/>
</dbReference>
<evidence type="ECO:0000313" key="5">
    <source>
        <dbReference type="EMBL" id="KAF5929034.1"/>
    </source>
</evidence>
<dbReference type="AlphaFoldDB" id="A0A7J7FN24"/>
<dbReference type="InterPro" id="IPR037944">
    <property type="entry name" value="PRX5-like"/>
</dbReference>
<name>A0A7J7FN24_DICBM</name>
<keyword evidence="2" id="KW-0049">Antioxidant</keyword>
<comment type="caution">
    <text evidence="5">The sequence shown here is derived from an EMBL/GenBank/DDBJ whole genome shotgun (WGS) entry which is preliminary data.</text>
</comment>
<dbReference type="GO" id="GO:0005739">
    <property type="term" value="C:mitochondrion"/>
    <property type="evidence" value="ECO:0007669"/>
    <property type="project" value="TreeGrafter"/>
</dbReference>
<protein>
    <submittedName>
        <fullName evidence="5">Uncharacterized protein</fullName>
    </submittedName>
</protein>